<dbReference type="SUPFAM" id="SSF57716">
    <property type="entry name" value="Glucocorticoid receptor-like (DNA-binding domain)"/>
    <property type="match status" value="1"/>
</dbReference>
<dbReference type="PANTHER" id="PTHR46664:SF1">
    <property type="entry name" value="ATM INTERACTOR"/>
    <property type="match status" value="1"/>
</dbReference>
<dbReference type="PROSITE" id="PS50157">
    <property type="entry name" value="ZINC_FINGER_C2H2_2"/>
    <property type="match status" value="1"/>
</dbReference>
<dbReference type="PROSITE" id="PS51915">
    <property type="entry name" value="ZAD"/>
    <property type="match status" value="1"/>
</dbReference>
<evidence type="ECO:0000256" key="1">
    <source>
        <dbReference type="PROSITE-ProRule" id="PRU00042"/>
    </source>
</evidence>
<accession>A0ABM3M9M2</accession>
<sequence length="467" mass="53563">MGAPYVELDKPLDDFALLCRGCLANSGEMKNMVQWGLAEDFYKFTNIQVSDPEGVSELLCTSCENVLSTCRRFREQCQNSNTLLQNIVKKNNKVEQLEPKGNTTHENTVKCIQCDNKLIIMITAPNTEDKIHLPCPYECPEMFTKKSTLYYHLIKIHSVKKSLIIDLQYYCTVDGCSYASNSEENKYFSGRKYLNQHYNKVHTIKTYCHTCKLSFSTDAEFYRHLNTCNTTFSCELCDVHYNTNAKLLVHLMRRHPELHKQYKDKRKANKRKLDDETDAKKLKIEYDKVTEFMCDSPKRSFATQTLSDNIKNDVALPSWQILGGRGEMYETKTDEISTQTVFEDLLSLKSQTSEDESMFFSETVSLSDIQTQTFPLEFGLSRSNKETITEVQSADLNMKETQTCYCHDSPKTFKLFDSISSSPSSINLTSTETQTAERSLVKSDVLLSFNSAETQTSFDEELGKHNL</sequence>
<dbReference type="PANTHER" id="PTHR46664">
    <property type="entry name" value="ATM INTERACTOR"/>
    <property type="match status" value="1"/>
</dbReference>
<feature type="binding site" evidence="2">
    <location>
        <position position="60"/>
    </location>
    <ligand>
        <name>Zn(2+)</name>
        <dbReference type="ChEBI" id="CHEBI:29105"/>
    </ligand>
</feature>
<dbReference type="SMART" id="SM00355">
    <property type="entry name" value="ZnF_C2H2"/>
    <property type="match status" value="4"/>
</dbReference>
<dbReference type="InterPro" id="IPR012934">
    <property type="entry name" value="Znf_AD"/>
</dbReference>
<evidence type="ECO:0000259" key="4">
    <source>
        <dbReference type="PROSITE" id="PS51915"/>
    </source>
</evidence>
<feature type="domain" description="C2H2-type" evidence="3">
    <location>
        <begin position="133"/>
        <end position="162"/>
    </location>
</feature>
<feature type="binding site" evidence="2">
    <location>
        <position position="19"/>
    </location>
    <ligand>
        <name>Zn(2+)</name>
        <dbReference type="ChEBI" id="CHEBI:29105"/>
    </ligand>
</feature>
<keyword evidence="2" id="KW-0479">Metal-binding</keyword>
<feature type="binding site" evidence="2">
    <location>
        <position position="63"/>
    </location>
    <ligand>
        <name>Zn(2+)</name>
        <dbReference type="ChEBI" id="CHEBI:29105"/>
    </ligand>
</feature>
<keyword evidence="1" id="KW-0863">Zinc-finger</keyword>
<dbReference type="SMART" id="SM00868">
    <property type="entry name" value="zf-AD"/>
    <property type="match status" value="1"/>
</dbReference>
<evidence type="ECO:0000313" key="6">
    <source>
        <dbReference type="RefSeq" id="XP_052748049.1"/>
    </source>
</evidence>
<dbReference type="InterPro" id="IPR055303">
    <property type="entry name" value="ATMIN"/>
</dbReference>
<reference evidence="6" key="1">
    <citation type="submission" date="2025-08" db="UniProtKB">
        <authorList>
            <consortium name="RefSeq"/>
        </authorList>
    </citation>
    <scope>IDENTIFICATION</scope>
    <source>
        <tissue evidence="6">Whole larvae</tissue>
    </source>
</reference>
<dbReference type="Pfam" id="PF07776">
    <property type="entry name" value="zf-AD"/>
    <property type="match status" value="1"/>
</dbReference>
<keyword evidence="2" id="KW-0862">Zinc</keyword>
<dbReference type="GeneID" id="128200058"/>
<dbReference type="Proteomes" id="UP001652740">
    <property type="component" value="Unplaced"/>
</dbReference>
<keyword evidence="5" id="KW-1185">Reference proteome</keyword>
<evidence type="ECO:0000313" key="5">
    <source>
        <dbReference type="Proteomes" id="UP001652740"/>
    </source>
</evidence>
<feature type="domain" description="ZAD" evidence="4">
    <location>
        <begin position="17"/>
        <end position="87"/>
    </location>
</feature>
<organism evidence="5 6">
    <name type="scientific">Galleria mellonella</name>
    <name type="common">Greater wax moth</name>
    <dbReference type="NCBI Taxonomy" id="7137"/>
    <lineage>
        <taxon>Eukaryota</taxon>
        <taxon>Metazoa</taxon>
        <taxon>Ecdysozoa</taxon>
        <taxon>Arthropoda</taxon>
        <taxon>Hexapoda</taxon>
        <taxon>Insecta</taxon>
        <taxon>Pterygota</taxon>
        <taxon>Neoptera</taxon>
        <taxon>Endopterygota</taxon>
        <taxon>Lepidoptera</taxon>
        <taxon>Glossata</taxon>
        <taxon>Ditrysia</taxon>
        <taxon>Pyraloidea</taxon>
        <taxon>Pyralidae</taxon>
        <taxon>Galleriinae</taxon>
        <taxon>Galleria</taxon>
    </lineage>
</organism>
<feature type="binding site" evidence="2">
    <location>
        <position position="22"/>
    </location>
    <ligand>
        <name>Zn(2+)</name>
        <dbReference type="ChEBI" id="CHEBI:29105"/>
    </ligand>
</feature>
<dbReference type="PROSITE" id="PS00028">
    <property type="entry name" value="ZINC_FINGER_C2H2_1"/>
    <property type="match status" value="2"/>
</dbReference>
<dbReference type="Gene3D" id="3.30.160.60">
    <property type="entry name" value="Classic Zinc Finger"/>
    <property type="match status" value="1"/>
</dbReference>
<dbReference type="RefSeq" id="XP_052748049.1">
    <property type="nucleotide sequence ID" value="XM_052892089.1"/>
</dbReference>
<dbReference type="InterPro" id="IPR013087">
    <property type="entry name" value="Znf_C2H2_type"/>
</dbReference>
<name>A0ABM3M9M2_GALME</name>
<evidence type="ECO:0000256" key="2">
    <source>
        <dbReference type="PROSITE-ProRule" id="PRU01263"/>
    </source>
</evidence>
<evidence type="ECO:0000259" key="3">
    <source>
        <dbReference type="PROSITE" id="PS50157"/>
    </source>
</evidence>
<protein>
    <submittedName>
        <fullName evidence="6">Uncharacterized protein LOC128200058</fullName>
    </submittedName>
</protein>
<proteinExistence type="predicted"/>
<gene>
    <name evidence="6" type="primary">LOC128200058</name>
</gene>